<proteinExistence type="predicted"/>
<evidence type="ECO:0000256" key="2">
    <source>
        <dbReference type="ARBA" id="ARBA00023004"/>
    </source>
</evidence>
<reference evidence="5 6" key="1">
    <citation type="submission" date="2018-08" db="EMBL/GenBank/DDBJ databases">
        <title>A genome reference for cultivated species of the human gut microbiota.</title>
        <authorList>
            <person name="Zou Y."/>
            <person name="Xue W."/>
            <person name="Luo G."/>
        </authorList>
    </citation>
    <scope>NUCLEOTIDE SEQUENCE [LARGE SCALE GENOMIC DNA]</scope>
    <source>
        <strain evidence="5 6">OF01-2LB</strain>
    </source>
</reference>
<dbReference type="Gene3D" id="3.40.50.360">
    <property type="match status" value="1"/>
</dbReference>
<dbReference type="InterPro" id="IPR017900">
    <property type="entry name" value="4Fe4S_Fe_S_CS"/>
</dbReference>
<dbReference type="Gene3D" id="3.30.70.20">
    <property type="match status" value="1"/>
</dbReference>
<dbReference type="GO" id="GO:0046872">
    <property type="term" value="F:metal ion binding"/>
    <property type="evidence" value="ECO:0007669"/>
    <property type="project" value="UniProtKB-KW"/>
</dbReference>
<keyword evidence="2" id="KW-0408">Iron</keyword>
<dbReference type="InterPro" id="IPR029039">
    <property type="entry name" value="Flavoprotein-like_sf"/>
</dbReference>
<dbReference type="EMBL" id="QVEV01000009">
    <property type="protein sequence ID" value="RGC16246.1"/>
    <property type="molecule type" value="Genomic_DNA"/>
</dbReference>
<dbReference type="AlphaFoldDB" id="A0A3E2VXX6"/>
<feature type="domain" description="4Fe-4S ferredoxin-type" evidence="4">
    <location>
        <begin position="202"/>
        <end position="231"/>
    </location>
</feature>
<keyword evidence="1" id="KW-0479">Metal-binding</keyword>
<dbReference type="PROSITE" id="PS00198">
    <property type="entry name" value="4FE4S_FER_1"/>
    <property type="match status" value="2"/>
</dbReference>
<dbReference type="OrthoDB" id="9813995at2"/>
<evidence type="ECO:0000256" key="3">
    <source>
        <dbReference type="ARBA" id="ARBA00023014"/>
    </source>
</evidence>
<evidence type="ECO:0000256" key="1">
    <source>
        <dbReference type="ARBA" id="ARBA00022723"/>
    </source>
</evidence>
<dbReference type="SUPFAM" id="SSF54862">
    <property type="entry name" value="4Fe-4S ferredoxins"/>
    <property type="match status" value="1"/>
</dbReference>
<dbReference type="GO" id="GO:0051536">
    <property type="term" value="F:iron-sulfur cluster binding"/>
    <property type="evidence" value="ECO:0007669"/>
    <property type="project" value="UniProtKB-KW"/>
</dbReference>
<keyword evidence="3" id="KW-0411">Iron-sulfur</keyword>
<dbReference type="SUPFAM" id="SSF52218">
    <property type="entry name" value="Flavoproteins"/>
    <property type="match status" value="1"/>
</dbReference>
<dbReference type="Pfam" id="PF12838">
    <property type="entry name" value="Fer4_7"/>
    <property type="match status" value="1"/>
</dbReference>
<dbReference type="PROSITE" id="PS51379">
    <property type="entry name" value="4FE4S_FER_2"/>
    <property type="match status" value="2"/>
</dbReference>
<name>A0A3E2VXX6_CLOIN</name>
<sequence>MAFYTILFSPCGGTRRIAEILEREWREAKSICIDLCNPQITERLPHFQKEDICIIAMPSYGGRAPQAALQRLRAMQGNKASAILVCSYGNRAYEDTLLEMKDCAQESGFVCRAAIAAVAEHSIMHQYGAGRPDAQDTQELGTFSQQIRRHLKKDAGCVLHVAGNHPYKSYGGVPLKPSADKQCMQCGQCATQCPVQAIPVEHPEKTDTARCISCMRCIAVCPVHARSLNKLMLAVSVKKLHKACVTRKDNELFL</sequence>
<evidence type="ECO:0000313" key="6">
    <source>
        <dbReference type="Proteomes" id="UP000260025"/>
    </source>
</evidence>
<gene>
    <name evidence="5" type="ORF">DXA38_07930</name>
</gene>
<organism evidence="5 6">
    <name type="scientific">Clostridium innocuum</name>
    <dbReference type="NCBI Taxonomy" id="1522"/>
    <lineage>
        <taxon>Bacteria</taxon>
        <taxon>Bacillati</taxon>
        <taxon>Bacillota</taxon>
        <taxon>Clostridia</taxon>
        <taxon>Eubacteriales</taxon>
        <taxon>Clostridiaceae</taxon>
        <taxon>Clostridium</taxon>
    </lineage>
</organism>
<accession>A0A3E2VXX6</accession>
<dbReference type="RefSeq" id="WP_117442713.1">
    <property type="nucleotide sequence ID" value="NZ_JAJFEN010000130.1"/>
</dbReference>
<evidence type="ECO:0000259" key="4">
    <source>
        <dbReference type="PROSITE" id="PS51379"/>
    </source>
</evidence>
<evidence type="ECO:0000313" key="5">
    <source>
        <dbReference type="EMBL" id="RGC16246.1"/>
    </source>
</evidence>
<comment type="caution">
    <text evidence="5">The sequence shown here is derived from an EMBL/GenBank/DDBJ whole genome shotgun (WGS) entry which is preliminary data.</text>
</comment>
<protein>
    <submittedName>
        <fullName evidence="5">4Fe-4S ferredoxin</fullName>
    </submittedName>
</protein>
<dbReference type="Proteomes" id="UP000260025">
    <property type="component" value="Unassembled WGS sequence"/>
</dbReference>
<dbReference type="InterPro" id="IPR017896">
    <property type="entry name" value="4Fe4S_Fe-S-bd"/>
</dbReference>
<feature type="domain" description="4Fe-4S ferredoxin-type" evidence="4">
    <location>
        <begin position="175"/>
        <end position="201"/>
    </location>
</feature>